<evidence type="ECO:0000256" key="4">
    <source>
        <dbReference type="ARBA" id="ARBA00011738"/>
    </source>
</evidence>
<evidence type="ECO:0000256" key="9">
    <source>
        <dbReference type="HAMAP-Rule" id="MF_01023"/>
    </source>
</evidence>
<keyword evidence="6 9" id="KW-0808">Transferase</keyword>
<evidence type="ECO:0000313" key="12">
    <source>
        <dbReference type="Proteomes" id="UP000544872"/>
    </source>
</evidence>
<dbReference type="InterPro" id="IPR004839">
    <property type="entry name" value="Aminotransferase_I/II_large"/>
</dbReference>
<feature type="domain" description="Aminotransferase class I/classII large" evidence="10">
    <location>
        <begin position="28"/>
        <end position="356"/>
    </location>
</feature>
<comment type="caution">
    <text evidence="11">The sequence shown here is derived from an EMBL/GenBank/DDBJ whole genome shotgun (WGS) entry which is preliminary data.</text>
</comment>
<reference evidence="11 12" key="1">
    <citation type="submission" date="2020-08" db="EMBL/GenBank/DDBJ databases">
        <title>Genomic Encyclopedia of Type Strains, Phase IV (KMG-IV): sequencing the most valuable type-strain genomes for metagenomic binning, comparative biology and taxonomic classification.</title>
        <authorList>
            <person name="Goeker M."/>
        </authorList>
    </citation>
    <scope>NUCLEOTIDE SEQUENCE [LARGE SCALE GENOMIC DNA]</scope>
    <source>
        <strain evidence="11 12">DSM 11590</strain>
    </source>
</reference>
<keyword evidence="9" id="KW-0028">Amino-acid biosynthesis</keyword>
<dbReference type="RefSeq" id="WP_184260798.1">
    <property type="nucleotide sequence ID" value="NZ_JACIIX010000001.1"/>
</dbReference>
<dbReference type="CDD" id="cd00609">
    <property type="entry name" value="AAT_like"/>
    <property type="match status" value="1"/>
</dbReference>
<evidence type="ECO:0000256" key="1">
    <source>
        <dbReference type="ARBA" id="ARBA00001933"/>
    </source>
</evidence>
<dbReference type="Proteomes" id="UP000544872">
    <property type="component" value="Unassembled WGS sequence"/>
</dbReference>
<dbReference type="AlphaFoldDB" id="A0A7W9ZCR9"/>
<proteinExistence type="inferred from homology"/>
<sequence>MSLPVPQPGILEIAAYVGGESKVEGVSRVMKLSSNESPLGPSPRAQDAYRTVTAELHRYPDGGATELRKAIAARYGLDAARIICGCGSDELIGLLVNAYAAPGDEVLFSRHGFLMYDIYARSAGAVPVRVDETALTVDVDALLGGVTAKTRIVFVTNPGNPTGTYISAAELRRLRDGLREDILLVIDAAYAEYVDRNDYSNGLELVQETENTVMLRTFSKIFGLGGARVGWGYFPVGIADVINRIRSPFNVTAPSQAAATAAIRDVEFTTLAKAHNDYWLPWLKEKLTALGLTTTDSVANFVLARFSGTAGKDAAAADAFLKARGIIVRRVASYGLGDCLRITIGLAEENEAVVAALKDFLES</sequence>
<protein>
    <recommendedName>
        <fullName evidence="9">Histidinol-phosphate aminotransferase</fullName>
        <ecNumber evidence="9">2.6.1.9</ecNumber>
    </recommendedName>
    <alternativeName>
        <fullName evidence="9">Imidazole acetol-phosphate transaminase</fullName>
    </alternativeName>
</protein>
<name>A0A7W9ZCR9_NOVIT</name>
<dbReference type="InterPro" id="IPR015424">
    <property type="entry name" value="PyrdxlP-dep_Trfase"/>
</dbReference>
<evidence type="ECO:0000256" key="5">
    <source>
        <dbReference type="ARBA" id="ARBA00022576"/>
    </source>
</evidence>
<dbReference type="EMBL" id="JACIIX010000001">
    <property type="protein sequence ID" value="MBB6209031.1"/>
    <property type="molecule type" value="Genomic_DNA"/>
</dbReference>
<dbReference type="UniPathway" id="UPA00031">
    <property type="reaction ID" value="UER00012"/>
</dbReference>
<dbReference type="InterPro" id="IPR005861">
    <property type="entry name" value="HisP_aminotrans"/>
</dbReference>
<evidence type="ECO:0000256" key="2">
    <source>
        <dbReference type="ARBA" id="ARBA00005011"/>
    </source>
</evidence>
<evidence type="ECO:0000313" key="11">
    <source>
        <dbReference type="EMBL" id="MBB6209031.1"/>
    </source>
</evidence>
<comment type="cofactor">
    <cofactor evidence="1 9">
        <name>pyridoxal 5'-phosphate</name>
        <dbReference type="ChEBI" id="CHEBI:597326"/>
    </cofactor>
</comment>
<dbReference type="GO" id="GO:0030170">
    <property type="term" value="F:pyridoxal phosphate binding"/>
    <property type="evidence" value="ECO:0007669"/>
    <property type="project" value="InterPro"/>
</dbReference>
<accession>A0A7W9ZCR9</accession>
<dbReference type="Gene3D" id="3.90.1150.10">
    <property type="entry name" value="Aspartate Aminotransferase, domain 1"/>
    <property type="match status" value="1"/>
</dbReference>
<dbReference type="GO" id="GO:0000105">
    <property type="term" value="P:L-histidine biosynthetic process"/>
    <property type="evidence" value="ECO:0007669"/>
    <property type="project" value="UniProtKB-UniRule"/>
</dbReference>
<organism evidence="11 12">
    <name type="scientific">Novispirillum itersonii</name>
    <name type="common">Aquaspirillum itersonii</name>
    <dbReference type="NCBI Taxonomy" id="189"/>
    <lineage>
        <taxon>Bacteria</taxon>
        <taxon>Pseudomonadati</taxon>
        <taxon>Pseudomonadota</taxon>
        <taxon>Alphaproteobacteria</taxon>
        <taxon>Rhodospirillales</taxon>
        <taxon>Novispirillaceae</taxon>
        <taxon>Novispirillum</taxon>
    </lineage>
</organism>
<comment type="subunit">
    <text evidence="4 9">Homodimer.</text>
</comment>
<keyword evidence="9" id="KW-0368">Histidine biosynthesis</keyword>
<evidence type="ECO:0000256" key="6">
    <source>
        <dbReference type="ARBA" id="ARBA00022679"/>
    </source>
</evidence>
<dbReference type="HAMAP" id="MF_01023">
    <property type="entry name" value="HisC_aminotrans_2"/>
    <property type="match status" value="1"/>
</dbReference>
<evidence type="ECO:0000256" key="3">
    <source>
        <dbReference type="ARBA" id="ARBA00007970"/>
    </source>
</evidence>
<dbReference type="InterPro" id="IPR015422">
    <property type="entry name" value="PyrdxlP-dep_Trfase_small"/>
</dbReference>
<feature type="modified residue" description="N6-(pyridoxal phosphate)lysine" evidence="9">
    <location>
        <position position="220"/>
    </location>
</feature>
<evidence type="ECO:0000256" key="7">
    <source>
        <dbReference type="ARBA" id="ARBA00022898"/>
    </source>
</evidence>
<dbReference type="PANTHER" id="PTHR43643:SF3">
    <property type="entry name" value="HISTIDINOL-PHOSPHATE AMINOTRANSFERASE"/>
    <property type="match status" value="1"/>
</dbReference>
<keyword evidence="7 9" id="KW-0663">Pyridoxal phosphate</keyword>
<comment type="similarity">
    <text evidence="3 9">Belongs to the class-II pyridoxal-phosphate-dependent aminotransferase family. Histidinol-phosphate aminotransferase subfamily.</text>
</comment>
<dbReference type="Pfam" id="PF00155">
    <property type="entry name" value="Aminotran_1_2"/>
    <property type="match status" value="1"/>
</dbReference>
<dbReference type="PANTHER" id="PTHR43643">
    <property type="entry name" value="HISTIDINOL-PHOSPHATE AMINOTRANSFERASE 2"/>
    <property type="match status" value="1"/>
</dbReference>
<dbReference type="EC" id="2.6.1.9" evidence="9"/>
<dbReference type="GO" id="GO:0004400">
    <property type="term" value="F:histidinol-phosphate transaminase activity"/>
    <property type="evidence" value="ECO:0007669"/>
    <property type="project" value="UniProtKB-UniRule"/>
</dbReference>
<comment type="catalytic activity">
    <reaction evidence="8 9">
        <text>L-histidinol phosphate + 2-oxoglutarate = 3-(imidazol-4-yl)-2-oxopropyl phosphate + L-glutamate</text>
        <dbReference type="Rhea" id="RHEA:23744"/>
        <dbReference type="ChEBI" id="CHEBI:16810"/>
        <dbReference type="ChEBI" id="CHEBI:29985"/>
        <dbReference type="ChEBI" id="CHEBI:57766"/>
        <dbReference type="ChEBI" id="CHEBI:57980"/>
        <dbReference type="EC" id="2.6.1.9"/>
    </reaction>
</comment>
<dbReference type="NCBIfam" id="TIGR01141">
    <property type="entry name" value="hisC"/>
    <property type="match status" value="1"/>
</dbReference>
<dbReference type="Gene3D" id="3.40.640.10">
    <property type="entry name" value="Type I PLP-dependent aspartate aminotransferase-like (Major domain)"/>
    <property type="match status" value="1"/>
</dbReference>
<dbReference type="InterPro" id="IPR050106">
    <property type="entry name" value="HistidinolP_aminotransfase"/>
</dbReference>
<keyword evidence="5 9" id="KW-0032">Aminotransferase</keyword>
<keyword evidence="12" id="KW-1185">Reference proteome</keyword>
<comment type="pathway">
    <text evidence="2 9">Amino-acid biosynthesis; L-histidine biosynthesis; L-histidine from 5-phospho-alpha-D-ribose 1-diphosphate: step 7/9.</text>
</comment>
<gene>
    <name evidence="9" type="primary">hisC</name>
    <name evidence="11" type="ORF">FHS48_000412</name>
</gene>
<evidence type="ECO:0000259" key="10">
    <source>
        <dbReference type="Pfam" id="PF00155"/>
    </source>
</evidence>
<dbReference type="InterPro" id="IPR015421">
    <property type="entry name" value="PyrdxlP-dep_Trfase_major"/>
</dbReference>
<evidence type="ECO:0000256" key="8">
    <source>
        <dbReference type="ARBA" id="ARBA00047481"/>
    </source>
</evidence>
<dbReference type="SUPFAM" id="SSF53383">
    <property type="entry name" value="PLP-dependent transferases"/>
    <property type="match status" value="1"/>
</dbReference>